<sequence length="127" mass="14719">MVRGVSSNSNTRSSGKRKERKHFVVQTSKRRNSGIGLQLLSCWDQLVDNMSNNSDSTSISKDRKMCIIPEVISKLHSIERVNIGDDFHGFATECLGLRRNKEMWSTMENLKNKMKWLRRIYTRSKTP</sequence>
<reference evidence="2 3" key="1">
    <citation type="journal article" date="2006" name="Science">
        <title>The genome of black cottonwood, Populus trichocarpa (Torr. &amp; Gray).</title>
        <authorList>
            <person name="Tuskan G.A."/>
            <person name="Difazio S."/>
            <person name="Jansson S."/>
            <person name="Bohlmann J."/>
            <person name="Grigoriev I."/>
            <person name="Hellsten U."/>
            <person name="Putnam N."/>
            <person name="Ralph S."/>
            <person name="Rombauts S."/>
            <person name="Salamov A."/>
            <person name="Schein J."/>
            <person name="Sterck L."/>
            <person name="Aerts A."/>
            <person name="Bhalerao R.R."/>
            <person name="Bhalerao R.P."/>
            <person name="Blaudez D."/>
            <person name="Boerjan W."/>
            <person name="Brun A."/>
            <person name="Brunner A."/>
            <person name="Busov V."/>
            <person name="Campbell M."/>
            <person name="Carlson J."/>
            <person name="Chalot M."/>
            <person name="Chapman J."/>
            <person name="Chen G.L."/>
            <person name="Cooper D."/>
            <person name="Coutinho P.M."/>
            <person name="Couturier J."/>
            <person name="Covert S."/>
            <person name="Cronk Q."/>
            <person name="Cunningham R."/>
            <person name="Davis J."/>
            <person name="Degroeve S."/>
            <person name="Dejardin A."/>
            <person name="Depamphilis C."/>
            <person name="Detter J."/>
            <person name="Dirks B."/>
            <person name="Dubchak I."/>
            <person name="Duplessis S."/>
            <person name="Ehlting J."/>
            <person name="Ellis B."/>
            <person name="Gendler K."/>
            <person name="Goodstein D."/>
            <person name="Gribskov M."/>
            <person name="Grimwood J."/>
            <person name="Groover A."/>
            <person name="Gunter L."/>
            <person name="Hamberger B."/>
            <person name="Heinze B."/>
            <person name="Helariutta Y."/>
            <person name="Henrissat B."/>
            <person name="Holligan D."/>
            <person name="Holt R."/>
            <person name="Huang W."/>
            <person name="Islam-Faridi N."/>
            <person name="Jones S."/>
            <person name="Jones-Rhoades M."/>
            <person name="Jorgensen R."/>
            <person name="Joshi C."/>
            <person name="Kangasjarvi J."/>
            <person name="Karlsson J."/>
            <person name="Kelleher C."/>
            <person name="Kirkpatrick R."/>
            <person name="Kirst M."/>
            <person name="Kohler A."/>
            <person name="Kalluri U."/>
            <person name="Larimer F."/>
            <person name="Leebens-Mack J."/>
            <person name="Leple J.C."/>
            <person name="Locascio P."/>
            <person name="Lou Y."/>
            <person name="Lucas S."/>
            <person name="Martin F."/>
            <person name="Montanini B."/>
            <person name="Napoli C."/>
            <person name="Nelson D.R."/>
            <person name="Nelson C."/>
            <person name="Nieminen K."/>
            <person name="Nilsson O."/>
            <person name="Pereda V."/>
            <person name="Peter G."/>
            <person name="Philippe R."/>
            <person name="Pilate G."/>
            <person name="Poliakov A."/>
            <person name="Razumovskaya J."/>
            <person name="Richardson P."/>
            <person name="Rinaldi C."/>
            <person name="Ritland K."/>
            <person name="Rouze P."/>
            <person name="Ryaboy D."/>
            <person name="Schmutz J."/>
            <person name="Schrader J."/>
            <person name="Segerman B."/>
            <person name="Shin H."/>
            <person name="Siddiqui A."/>
            <person name="Sterky F."/>
            <person name="Terry A."/>
            <person name="Tsai C.J."/>
            <person name="Uberbacher E."/>
            <person name="Unneberg P."/>
            <person name="Vahala J."/>
            <person name="Wall K."/>
            <person name="Wessler S."/>
            <person name="Yang G."/>
            <person name="Yin T."/>
            <person name="Douglas C."/>
            <person name="Marra M."/>
            <person name="Sandberg G."/>
            <person name="Van de Peer Y."/>
            <person name="Rokhsar D."/>
        </authorList>
    </citation>
    <scope>NUCLEOTIDE SEQUENCE [LARGE SCALE GENOMIC DNA]</scope>
    <source>
        <strain evidence="3">cv. Nisqually</strain>
    </source>
</reference>
<dbReference type="Proteomes" id="UP000006729">
    <property type="component" value="Chromosome 13"/>
</dbReference>
<name>A0A3N7GSD8_POPTR</name>
<evidence type="ECO:0000313" key="2">
    <source>
        <dbReference type="EMBL" id="RQO99201.1"/>
    </source>
</evidence>
<accession>A0A3N7GSD8</accession>
<dbReference type="Gramene" id="Potri.013G094950.1.v4.1">
    <property type="protein sequence ID" value="Potri.013G094950.1.v4.1"/>
    <property type="gene ID" value="Potri.013G094950.v4.1"/>
</dbReference>
<protein>
    <recommendedName>
        <fullName evidence="4">Myb/SANT-like domain-containing protein</fullName>
    </recommendedName>
</protein>
<dbReference type="EMBL" id="CM009302">
    <property type="protein sequence ID" value="RQO99201.1"/>
    <property type="molecule type" value="Genomic_DNA"/>
</dbReference>
<gene>
    <name evidence="2" type="ORF">POPTR_013G094950</name>
</gene>
<evidence type="ECO:0000256" key="1">
    <source>
        <dbReference type="SAM" id="MobiDB-lite"/>
    </source>
</evidence>
<organism evidence="2 3">
    <name type="scientific">Populus trichocarpa</name>
    <name type="common">Western balsam poplar</name>
    <name type="synonym">Populus balsamifera subsp. trichocarpa</name>
    <dbReference type="NCBI Taxonomy" id="3694"/>
    <lineage>
        <taxon>Eukaryota</taxon>
        <taxon>Viridiplantae</taxon>
        <taxon>Streptophyta</taxon>
        <taxon>Embryophyta</taxon>
        <taxon>Tracheophyta</taxon>
        <taxon>Spermatophyta</taxon>
        <taxon>Magnoliopsida</taxon>
        <taxon>eudicotyledons</taxon>
        <taxon>Gunneridae</taxon>
        <taxon>Pentapetalae</taxon>
        <taxon>rosids</taxon>
        <taxon>fabids</taxon>
        <taxon>Malpighiales</taxon>
        <taxon>Salicaceae</taxon>
        <taxon>Saliceae</taxon>
        <taxon>Populus</taxon>
    </lineage>
</organism>
<feature type="compositionally biased region" description="Basic residues" evidence="1">
    <location>
        <begin position="14"/>
        <end position="27"/>
    </location>
</feature>
<evidence type="ECO:0008006" key="4">
    <source>
        <dbReference type="Google" id="ProtNLM"/>
    </source>
</evidence>
<keyword evidence="3" id="KW-1185">Reference proteome</keyword>
<feature type="compositionally biased region" description="Polar residues" evidence="1">
    <location>
        <begin position="1"/>
        <end position="13"/>
    </location>
</feature>
<dbReference type="InParanoid" id="A0A3N7GSD8"/>
<dbReference type="AlphaFoldDB" id="A0A3N7GSD8"/>
<feature type="region of interest" description="Disordered" evidence="1">
    <location>
        <begin position="1"/>
        <end position="27"/>
    </location>
</feature>
<evidence type="ECO:0000313" key="3">
    <source>
        <dbReference type="Proteomes" id="UP000006729"/>
    </source>
</evidence>
<proteinExistence type="predicted"/>